<organism evidence="1 2">
    <name type="scientific">Leadbetterella byssophila (strain DSM 17132 / JCM 16389 / KACC 11308 / NBRC 106382 / 4M15)</name>
    <dbReference type="NCBI Taxonomy" id="649349"/>
    <lineage>
        <taxon>Bacteria</taxon>
        <taxon>Pseudomonadati</taxon>
        <taxon>Bacteroidota</taxon>
        <taxon>Cytophagia</taxon>
        <taxon>Cytophagales</taxon>
        <taxon>Leadbetterellaceae</taxon>
        <taxon>Leadbetterella</taxon>
    </lineage>
</organism>
<dbReference type="Proteomes" id="UP000007435">
    <property type="component" value="Chromosome"/>
</dbReference>
<gene>
    <name evidence="1" type="ordered locus">Lbys_2044</name>
</gene>
<name>E4RT32_LEAB4</name>
<sequence length="156" mass="18123">MNRFSLPTLKIRKFTFLALFLFPFLSKAQSIVYYPFNSVLGISSNPNNLFWVDFRLFTNSYFTSVTGEISPQFTVYSTPKADYYTGVGVKVNFYNMFNNYNPIEGYFMNAGVKVRPFEKYKKLHIAFEISPYAAKEMDAGLFRTMIGIGYNFGQWK</sequence>
<evidence type="ECO:0000313" key="2">
    <source>
        <dbReference type="Proteomes" id="UP000007435"/>
    </source>
</evidence>
<evidence type="ECO:0000313" key="1">
    <source>
        <dbReference type="EMBL" id="ADQ17740.1"/>
    </source>
</evidence>
<keyword evidence="2" id="KW-1185">Reference proteome</keyword>
<dbReference type="EMBL" id="CP002305">
    <property type="protein sequence ID" value="ADQ17740.1"/>
    <property type="molecule type" value="Genomic_DNA"/>
</dbReference>
<dbReference type="KEGG" id="lby:Lbys_2044"/>
<dbReference type="eggNOG" id="ENOG5032R9Z">
    <property type="taxonomic scope" value="Bacteria"/>
</dbReference>
<dbReference type="AlphaFoldDB" id="E4RT32"/>
<protein>
    <submittedName>
        <fullName evidence="1">Uncharacterized protein</fullName>
    </submittedName>
</protein>
<proteinExistence type="predicted"/>
<dbReference type="HOGENOM" id="CLU_1766862_0_0_10"/>
<accession>E4RT32</accession>
<reference key="1">
    <citation type="submission" date="2010-11" db="EMBL/GenBank/DDBJ databases">
        <title>The complete genome of Leadbetterella byssophila DSM 17132.</title>
        <authorList>
            <consortium name="US DOE Joint Genome Institute (JGI-PGF)"/>
            <person name="Lucas S."/>
            <person name="Copeland A."/>
            <person name="Lapidus A."/>
            <person name="Glavina del Rio T."/>
            <person name="Dalin E."/>
            <person name="Tice H."/>
            <person name="Bruce D."/>
            <person name="Goodwin L."/>
            <person name="Pitluck S."/>
            <person name="Kyrpides N."/>
            <person name="Mavromatis K."/>
            <person name="Ivanova N."/>
            <person name="Teshima H."/>
            <person name="Brettin T."/>
            <person name="Detter J.C."/>
            <person name="Han C."/>
            <person name="Tapia R."/>
            <person name="Land M."/>
            <person name="Hauser L."/>
            <person name="Markowitz V."/>
            <person name="Cheng J.-F."/>
            <person name="Hugenholtz P."/>
            <person name="Woyke T."/>
            <person name="Wu D."/>
            <person name="Tindall B."/>
            <person name="Pomrenke H.G."/>
            <person name="Brambilla E."/>
            <person name="Klenk H.-P."/>
            <person name="Eisen J.A."/>
        </authorList>
    </citation>
    <scope>NUCLEOTIDE SEQUENCE [LARGE SCALE GENOMIC DNA]</scope>
    <source>
        <strain>DSM 17132</strain>
    </source>
</reference>
<dbReference type="STRING" id="649349.Lbys_2044"/>
<reference evidence="1 2" key="2">
    <citation type="journal article" date="2011" name="Stand. Genomic Sci.">
        <title>Complete genome sequence of Leadbetterella byssophila type strain (4M15).</title>
        <authorList>
            <person name="Abt B."/>
            <person name="Teshima H."/>
            <person name="Lucas S."/>
            <person name="Lapidus A."/>
            <person name="Del Rio T.G."/>
            <person name="Nolan M."/>
            <person name="Tice H."/>
            <person name="Cheng J.F."/>
            <person name="Pitluck S."/>
            <person name="Liolios K."/>
            <person name="Pagani I."/>
            <person name="Ivanova N."/>
            <person name="Mavromatis K."/>
            <person name="Pati A."/>
            <person name="Tapia R."/>
            <person name="Han C."/>
            <person name="Goodwin L."/>
            <person name="Chen A."/>
            <person name="Palaniappan K."/>
            <person name="Land M."/>
            <person name="Hauser L."/>
            <person name="Chang Y.J."/>
            <person name="Jeffries C.D."/>
            <person name="Rohde M."/>
            <person name="Goker M."/>
            <person name="Tindall B.J."/>
            <person name="Detter J.C."/>
            <person name="Woyke T."/>
            <person name="Bristow J."/>
            <person name="Eisen J.A."/>
            <person name="Markowitz V."/>
            <person name="Hugenholtz P."/>
            <person name="Klenk H.P."/>
            <person name="Kyrpides N.C."/>
        </authorList>
    </citation>
    <scope>NUCLEOTIDE SEQUENCE [LARGE SCALE GENOMIC DNA]</scope>
    <source>
        <strain evidence="2">DSM 17132 / JCM 16389 / KACC 11308 / NBRC 106382 / 4M15</strain>
    </source>
</reference>